<evidence type="ECO:0000313" key="1">
    <source>
        <dbReference type="EnsemblPlants" id="OMERI07G21000.1"/>
    </source>
</evidence>
<dbReference type="PANTHER" id="PTHR33115:SF11">
    <property type="entry name" value="OS07G0654700 PROTEIN"/>
    <property type="match status" value="1"/>
</dbReference>
<dbReference type="Proteomes" id="UP000008021">
    <property type="component" value="Chromosome 7"/>
</dbReference>
<name>A0A0E0EFD5_9ORYZ</name>
<organism evidence="1">
    <name type="scientific">Oryza meridionalis</name>
    <dbReference type="NCBI Taxonomy" id="40149"/>
    <lineage>
        <taxon>Eukaryota</taxon>
        <taxon>Viridiplantae</taxon>
        <taxon>Streptophyta</taxon>
        <taxon>Embryophyta</taxon>
        <taxon>Tracheophyta</taxon>
        <taxon>Spermatophyta</taxon>
        <taxon>Magnoliopsida</taxon>
        <taxon>Liliopsida</taxon>
        <taxon>Poales</taxon>
        <taxon>Poaceae</taxon>
        <taxon>BOP clade</taxon>
        <taxon>Oryzoideae</taxon>
        <taxon>Oryzeae</taxon>
        <taxon>Oryzinae</taxon>
        <taxon>Oryza</taxon>
    </lineage>
</organism>
<dbReference type="HOGENOM" id="CLU_1858401_0_0_1"/>
<accession>A0A0E0EFD5</accession>
<sequence>MAFGGGELGFSVQFCSVRDCGQERLSKVDEGKADSEGGNHQSTGFLGPLAAPEKWLNCFVRVVALVERTGNAIGTLAFTWATVVLLGGYPSVLRPDEDFLYATTIIFVEAASYHT</sequence>
<dbReference type="AlphaFoldDB" id="A0A0E0EFD5"/>
<dbReference type="STRING" id="40149.A0A0E0EFD5"/>
<proteinExistence type="predicted"/>
<evidence type="ECO:0000313" key="2">
    <source>
        <dbReference type="Proteomes" id="UP000008021"/>
    </source>
</evidence>
<keyword evidence="2" id="KW-1185">Reference proteome</keyword>
<dbReference type="Gramene" id="OMERI07G21000.1">
    <property type="protein sequence ID" value="OMERI07G21000.1"/>
    <property type="gene ID" value="OMERI07G21000"/>
</dbReference>
<reference evidence="1" key="1">
    <citation type="submission" date="2015-04" db="UniProtKB">
        <authorList>
            <consortium name="EnsemblPlants"/>
        </authorList>
    </citation>
    <scope>IDENTIFICATION</scope>
</reference>
<protein>
    <submittedName>
        <fullName evidence="1">Uncharacterized protein</fullName>
    </submittedName>
</protein>
<dbReference type="PANTHER" id="PTHR33115">
    <property type="entry name" value="ARM REPEAT SUPERFAMILY PROTEIN"/>
    <property type="match status" value="1"/>
</dbReference>
<dbReference type="EnsemblPlants" id="OMERI07G21000.1">
    <property type="protein sequence ID" value="OMERI07G21000.1"/>
    <property type="gene ID" value="OMERI07G21000"/>
</dbReference>
<reference evidence="1" key="2">
    <citation type="submission" date="2018-05" db="EMBL/GenBank/DDBJ databases">
        <title>OmerRS3 (Oryza meridionalis Reference Sequence Version 3).</title>
        <authorList>
            <person name="Zhang J."/>
            <person name="Kudrna D."/>
            <person name="Lee S."/>
            <person name="Talag J."/>
            <person name="Welchert J."/>
            <person name="Wing R.A."/>
        </authorList>
    </citation>
    <scope>NUCLEOTIDE SEQUENCE [LARGE SCALE GENOMIC DNA]</scope>
    <source>
        <strain evidence="1">cv. OR44</strain>
    </source>
</reference>